<dbReference type="EMBL" id="DS547145">
    <property type="protein sequence ID" value="EDR00905.1"/>
    <property type="molecule type" value="Genomic_DNA"/>
</dbReference>
<dbReference type="KEGG" id="lbc:LACBIDRAFT_312874"/>
<dbReference type="GeneID" id="6084091"/>
<dbReference type="HOGENOM" id="CLU_2705246_0_0_1"/>
<dbReference type="InParanoid" id="B0DX07"/>
<dbReference type="RefSeq" id="XP_001888499.1">
    <property type="nucleotide sequence ID" value="XM_001888464.1"/>
</dbReference>
<proteinExistence type="predicted"/>
<name>B0DX07_LACBS</name>
<reference evidence="1 2" key="1">
    <citation type="journal article" date="2008" name="Nature">
        <title>The genome of Laccaria bicolor provides insights into mycorrhizal symbiosis.</title>
        <authorList>
            <person name="Martin F."/>
            <person name="Aerts A."/>
            <person name="Ahren D."/>
            <person name="Brun A."/>
            <person name="Danchin E.G.J."/>
            <person name="Duchaussoy F."/>
            <person name="Gibon J."/>
            <person name="Kohler A."/>
            <person name="Lindquist E."/>
            <person name="Pereda V."/>
            <person name="Salamov A."/>
            <person name="Shapiro H.J."/>
            <person name="Wuyts J."/>
            <person name="Blaudez D."/>
            <person name="Buee M."/>
            <person name="Brokstein P."/>
            <person name="Canbaeck B."/>
            <person name="Cohen D."/>
            <person name="Courty P.E."/>
            <person name="Coutinho P.M."/>
            <person name="Delaruelle C."/>
            <person name="Detter J.C."/>
            <person name="Deveau A."/>
            <person name="DiFazio S."/>
            <person name="Duplessis S."/>
            <person name="Fraissinet-Tachet L."/>
            <person name="Lucic E."/>
            <person name="Frey-Klett P."/>
            <person name="Fourrey C."/>
            <person name="Feussner I."/>
            <person name="Gay G."/>
            <person name="Grimwood J."/>
            <person name="Hoegger P.J."/>
            <person name="Jain P."/>
            <person name="Kilaru S."/>
            <person name="Labbe J."/>
            <person name="Lin Y.C."/>
            <person name="Legue V."/>
            <person name="Le Tacon F."/>
            <person name="Marmeisse R."/>
            <person name="Melayah D."/>
            <person name="Montanini B."/>
            <person name="Muratet M."/>
            <person name="Nehls U."/>
            <person name="Niculita-Hirzel H."/>
            <person name="Oudot-Le Secq M.P."/>
            <person name="Peter M."/>
            <person name="Quesneville H."/>
            <person name="Rajashekar B."/>
            <person name="Reich M."/>
            <person name="Rouhier N."/>
            <person name="Schmutz J."/>
            <person name="Yin T."/>
            <person name="Chalot M."/>
            <person name="Henrissat B."/>
            <person name="Kuees U."/>
            <person name="Lucas S."/>
            <person name="Van de Peer Y."/>
            <person name="Podila G.K."/>
            <person name="Polle A."/>
            <person name="Pukkila P.J."/>
            <person name="Richardson P.M."/>
            <person name="Rouze P."/>
            <person name="Sanders I.R."/>
            <person name="Stajich J.E."/>
            <person name="Tunlid A."/>
            <person name="Tuskan G."/>
            <person name="Grigoriev I.V."/>
        </authorList>
    </citation>
    <scope>NUCLEOTIDE SEQUENCE [LARGE SCALE GENOMIC DNA]</scope>
    <source>
        <strain evidence="2">S238N-H82 / ATCC MYA-4686</strain>
    </source>
</reference>
<dbReference type="AlphaFoldDB" id="B0DX07"/>
<gene>
    <name evidence="1" type="ORF">LACBIDRAFT_312874</name>
</gene>
<sequence>MLLDVDNTIRFEQRGRRLRNPVGAQRMHEILMSVELRLPRLGCAKCARLINAMVFVLANPLISDDAHSEPCSP</sequence>
<evidence type="ECO:0000313" key="2">
    <source>
        <dbReference type="Proteomes" id="UP000001194"/>
    </source>
</evidence>
<dbReference type="Proteomes" id="UP000001194">
    <property type="component" value="Unassembled WGS sequence"/>
</dbReference>
<keyword evidence="2" id="KW-1185">Reference proteome</keyword>
<organism evidence="2">
    <name type="scientific">Laccaria bicolor (strain S238N-H82 / ATCC MYA-4686)</name>
    <name type="common">Bicoloured deceiver</name>
    <name type="synonym">Laccaria laccata var. bicolor</name>
    <dbReference type="NCBI Taxonomy" id="486041"/>
    <lineage>
        <taxon>Eukaryota</taxon>
        <taxon>Fungi</taxon>
        <taxon>Dikarya</taxon>
        <taxon>Basidiomycota</taxon>
        <taxon>Agaricomycotina</taxon>
        <taxon>Agaricomycetes</taxon>
        <taxon>Agaricomycetidae</taxon>
        <taxon>Agaricales</taxon>
        <taxon>Agaricineae</taxon>
        <taxon>Hydnangiaceae</taxon>
        <taxon>Laccaria</taxon>
    </lineage>
</organism>
<evidence type="ECO:0000313" key="1">
    <source>
        <dbReference type="EMBL" id="EDR00905.1"/>
    </source>
</evidence>
<accession>B0DX07</accession>
<protein>
    <submittedName>
        <fullName evidence="1">Predicted protein</fullName>
    </submittedName>
</protein>